<dbReference type="SMART" id="SM00240">
    <property type="entry name" value="FHA"/>
    <property type="match status" value="1"/>
</dbReference>
<dbReference type="SUPFAM" id="SSF49879">
    <property type="entry name" value="SMAD/FHA domain"/>
    <property type="match status" value="1"/>
</dbReference>
<gene>
    <name evidence="3" type="ORF">E6O75_ATG00947</name>
</gene>
<dbReference type="Gene3D" id="2.60.200.20">
    <property type="match status" value="1"/>
</dbReference>
<keyword evidence="4" id="KW-1185">Reference proteome</keyword>
<feature type="compositionally biased region" description="Acidic residues" evidence="1">
    <location>
        <begin position="281"/>
        <end position="293"/>
    </location>
</feature>
<dbReference type="EMBL" id="SNSC02000002">
    <property type="protein sequence ID" value="TID26454.1"/>
    <property type="molecule type" value="Genomic_DNA"/>
</dbReference>
<dbReference type="PANTHER" id="PTHR15715:SF37">
    <property type="entry name" value="LD47843P"/>
    <property type="match status" value="1"/>
</dbReference>
<comment type="caution">
    <text evidence="3">The sequence shown here is derived from an EMBL/GenBank/DDBJ whole genome shotgun (WGS) entry which is preliminary data.</text>
</comment>
<feature type="region of interest" description="Disordered" evidence="1">
    <location>
        <begin position="281"/>
        <end position="306"/>
    </location>
</feature>
<dbReference type="PROSITE" id="PS50006">
    <property type="entry name" value="FHA_DOMAIN"/>
    <property type="match status" value="1"/>
</dbReference>
<name>A0A4Z1PFL8_9PEZI</name>
<feature type="compositionally biased region" description="Acidic residues" evidence="1">
    <location>
        <begin position="181"/>
        <end position="195"/>
    </location>
</feature>
<evidence type="ECO:0000313" key="3">
    <source>
        <dbReference type="EMBL" id="TID26454.1"/>
    </source>
</evidence>
<reference evidence="3 4" key="1">
    <citation type="submission" date="2019-04" db="EMBL/GenBank/DDBJ databases">
        <title>High contiguity whole genome sequence and gene annotation resource for two Venturia nashicola isolates.</title>
        <authorList>
            <person name="Prokchorchik M."/>
            <person name="Won K."/>
            <person name="Lee Y."/>
            <person name="Choi E.D."/>
            <person name="Segonzac C."/>
            <person name="Sohn K.H."/>
        </authorList>
    </citation>
    <scope>NUCLEOTIDE SEQUENCE [LARGE SCALE GENOMIC DNA]</scope>
    <source>
        <strain evidence="3 4">PRI2</strain>
    </source>
</reference>
<dbReference type="GO" id="GO:0005737">
    <property type="term" value="C:cytoplasm"/>
    <property type="evidence" value="ECO:0007669"/>
    <property type="project" value="TreeGrafter"/>
</dbReference>
<dbReference type="STRING" id="86259.A0A4Z1PFL8"/>
<feature type="domain" description="FHA" evidence="2">
    <location>
        <begin position="33"/>
        <end position="116"/>
    </location>
</feature>
<evidence type="ECO:0000256" key="1">
    <source>
        <dbReference type="SAM" id="MobiDB-lite"/>
    </source>
</evidence>
<dbReference type="CDD" id="cd00060">
    <property type="entry name" value="FHA"/>
    <property type="match status" value="1"/>
</dbReference>
<feature type="region of interest" description="Disordered" evidence="1">
    <location>
        <begin position="171"/>
        <end position="218"/>
    </location>
</feature>
<organism evidence="3 4">
    <name type="scientific">Venturia nashicola</name>
    <dbReference type="NCBI Taxonomy" id="86259"/>
    <lineage>
        <taxon>Eukaryota</taxon>
        <taxon>Fungi</taxon>
        <taxon>Dikarya</taxon>
        <taxon>Ascomycota</taxon>
        <taxon>Pezizomycotina</taxon>
        <taxon>Dothideomycetes</taxon>
        <taxon>Pleosporomycetidae</taxon>
        <taxon>Venturiales</taxon>
        <taxon>Venturiaceae</taxon>
        <taxon>Venturia</taxon>
    </lineage>
</organism>
<evidence type="ECO:0000313" key="4">
    <source>
        <dbReference type="Proteomes" id="UP000298493"/>
    </source>
</evidence>
<proteinExistence type="predicted"/>
<sequence length="572" mass="62555">MSSPAGLELLLKRIDGEDELQERRLAIDYNTEIMIGRASKAEQKQLVPAVDNGWIRNPVISRHHAIFTLEPSEAVGIHPPTLSHQDTDRVSIQKSGVVFIQDKKSSHGTYVNGENIQHNKHPLQDGDNIRFGSEVMRGEETFRPPVFSFETSHTGLTFSASSPEVTVIEETTIGKTISVPEDSDAESDGEEDISIEEPASSRPPMSSANPGSFLGSQANPWTIDEADLIPDSEFLKATAEEQDDDASSESNISLLYDDDLEMEEPLDTDQDEEVEDIYDEESEIEDDHSEDIAESPIYTPKSPRYIPDEVKSYNSIDQEYTPAQYSSETGYLDGPFAYSRPSWASTNNLAFVGAPQPWETETVKQPARHTIFPMVSPPTDKSIPLYSLISGPSKSAPGIELKSPLPVTEPISRTTSTRDLIDENRRAHNKADMSIRNLINPSPGRETNTAGTKRKAEILDSDEDSNEILLAKQGGARSAESPSPLVLLGTASDKLPQTPESLHKEPMEIPALNSLAPLTISSPVPVTVEPPRKKQKLRTLVHKAAIFGAGVMVGSAGMLGGLMSLPDGFFQS</sequence>
<accession>A0A4Z1PFL8</accession>
<dbReference type="Pfam" id="PF00498">
    <property type="entry name" value="FHA"/>
    <property type="match status" value="1"/>
</dbReference>
<feature type="compositionally biased region" description="Polar residues" evidence="1">
    <location>
        <begin position="203"/>
        <end position="218"/>
    </location>
</feature>
<dbReference type="OrthoDB" id="4096268at2759"/>
<dbReference type="Proteomes" id="UP000298493">
    <property type="component" value="Unassembled WGS sequence"/>
</dbReference>
<evidence type="ECO:0000259" key="2">
    <source>
        <dbReference type="PROSITE" id="PS50006"/>
    </source>
</evidence>
<dbReference type="InterPro" id="IPR008984">
    <property type="entry name" value="SMAD_FHA_dom_sf"/>
</dbReference>
<dbReference type="AlphaFoldDB" id="A0A4Z1PFL8"/>
<dbReference type="InterPro" id="IPR000253">
    <property type="entry name" value="FHA_dom"/>
</dbReference>
<dbReference type="PANTHER" id="PTHR15715">
    <property type="entry name" value="CENTROSOMAL PROTEIN OF 170 KDA"/>
    <property type="match status" value="1"/>
</dbReference>
<protein>
    <recommendedName>
        <fullName evidence="2">FHA domain-containing protein</fullName>
    </recommendedName>
</protein>
<dbReference type="InterPro" id="IPR051176">
    <property type="entry name" value="Cent_Immune-Sig_Mod"/>
</dbReference>